<accession>A0A1L9QLP4</accession>
<dbReference type="GO" id="GO:0006542">
    <property type="term" value="P:glutamine biosynthetic process"/>
    <property type="evidence" value="ECO:0007669"/>
    <property type="project" value="InterPro"/>
</dbReference>
<keyword evidence="2" id="KW-0436">Ligase</keyword>
<evidence type="ECO:0000256" key="3">
    <source>
        <dbReference type="ARBA" id="ARBA00022741"/>
    </source>
</evidence>
<dbReference type="InterPro" id="IPR014746">
    <property type="entry name" value="Gln_synth/guanido_kin_cat_dom"/>
</dbReference>
<dbReference type="Proteomes" id="UP000183940">
    <property type="component" value="Unassembled WGS sequence"/>
</dbReference>
<dbReference type="InterPro" id="IPR008147">
    <property type="entry name" value="Gln_synt_N"/>
</dbReference>
<dbReference type="Gene3D" id="3.30.590.10">
    <property type="entry name" value="Glutamine synthetase/guanido kinase, catalytic domain"/>
    <property type="match status" value="1"/>
</dbReference>
<keyword evidence="10" id="KW-1185">Reference proteome</keyword>
<dbReference type="Pfam" id="PF00120">
    <property type="entry name" value="Gln-synt_C"/>
    <property type="match status" value="1"/>
</dbReference>
<evidence type="ECO:0000256" key="6">
    <source>
        <dbReference type="PROSITE-ProRule" id="PRU01331"/>
    </source>
</evidence>
<dbReference type="STRING" id="1925591.BI308_21155"/>
<evidence type="ECO:0000256" key="5">
    <source>
        <dbReference type="ARBA" id="ARBA00045640"/>
    </source>
</evidence>
<dbReference type="PANTHER" id="PTHR43785:SF2">
    <property type="entry name" value="TYPE-1 GLUTAMINE SYNTHETASE 1"/>
    <property type="match status" value="1"/>
</dbReference>
<evidence type="ECO:0000256" key="4">
    <source>
        <dbReference type="ARBA" id="ARBA00022840"/>
    </source>
</evidence>
<keyword evidence="4" id="KW-0067">ATP-binding</keyword>
<evidence type="ECO:0000256" key="1">
    <source>
        <dbReference type="ARBA" id="ARBA00009897"/>
    </source>
</evidence>
<dbReference type="PANTHER" id="PTHR43785">
    <property type="entry name" value="GAMMA-GLUTAMYLPUTRESCINE SYNTHETASE"/>
    <property type="match status" value="1"/>
</dbReference>
<reference evidence="9" key="1">
    <citation type="submission" date="2016-10" db="EMBL/GenBank/DDBJ databases">
        <title>CRISPR-Cas defence system in Roseofilum reptotaenium: evidence of a bacteriophage-cyanobacterium arms race in the coral black band disease.</title>
        <authorList>
            <person name="Buerger P."/>
            <person name="Wood-Charlson E.M."/>
            <person name="Weynberg K.D."/>
            <person name="Willis B."/>
            <person name="Van Oppen M.J."/>
        </authorList>
    </citation>
    <scope>NUCLEOTIDE SEQUENCE [LARGE SCALE GENOMIC DNA]</scope>
    <source>
        <strain evidence="9">AO1-A</strain>
    </source>
</reference>
<dbReference type="SMART" id="SM01230">
    <property type="entry name" value="Gln-synt_C"/>
    <property type="match status" value="1"/>
</dbReference>
<name>A0A1L9QLP4_9CYAN</name>
<evidence type="ECO:0000313" key="9">
    <source>
        <dbReference type="EMBL" id="OJJ19781.1"/>
    </source>
</evidence>
<dbReference type="GO" id="GO:0005524">
    <property type="term" value="F:ATP binding"/>
    <property type="evidence" value="ECO:0007669"/>
    <property type="project" value="UniProtKB-KW"/>
</dbReference>
<dbReference type="AlphaFoldDB" id="A0A1L9QLP4"/>
<dbReference type="InterPro" id="IPR008146">
    <property type="entry name" value="Gln_synth_cat_dom"/>
</dbReference>
<comment type="function">
    <text evidence="5">Involved in nitrogen metabolism via ammonium assimilation. Catalyzes the ATP-dependent biosynthesis of glutamine from glutamate and ammonia.</text>
</comment>
<dbReference type="GO" id="GO:0004356">
    <property type="term" value="F:glutamine synthetase activity"/>
    <property type="evidence" value="ECO:0007669"/>
    <property type="project" value="InterPro"/>
</dbReference>
<dbReference type="EMBL" id="MLAW01000050">
    <property type="protein sequence ID" value="OJJ19781.1"/>
    <property type="molecule type" value="Genomic_DNA"/>
</dbReference>
<dbReference type="Pfam" id="PF16952">
    <property type="entry name" value="Gln-synt_N_2"/>
    <property type="match status" value="1"/>
</dbReference>
<dbReference type="InterPro" id="IPR036651">
    <property type="entry name" value="Gln_synt_N_sf"/>
</dbReference>
<evidence type="ECO:0000313" key="10">
    <source>
        <dbReference type="Proteomes" id="UP000183940"/>
    </source>
</evidence>
<dbReference type="SUPFAM" id="SSF55931">
    <property type="entry name" value="Glutamine synthetase/guanido kinase"/>
    <property type="match status" value="1"/>
</dbReference>
<comment type="caution">
    <text evidence="9">The sequence shown here is derived from an EMBL/GenBank/DDBJ whole genome shotgun (WGS) entry which is preliminary data.</text>
</comment>
<keyword evidence="3" id="KW-0547">Nucleotide-binding</keyword>
<sequence>MDRDIEASLKKAGVEFIRILWCDNGNMIRAKAVHGGMLSHYQEQGVGLAMAQQAMPVIGSTPASGSGLGPVGEVQLIPDWSTLMALPYTPSHARVMGNMVKEGEPWALCPRRFLRDMAADAKLEGLEVIASFENEFYLLERSENGEIIPTDQAPYCSTYGMDIQQRIIDDIATALNEQGVLVEQYYPESGPGQQEISVLYTHALAAADQQVVFRETVKAIAHYHHRIASFLPKIFPDRAGSGAHLHLSLWHKGENLLPNPFGLLGLSDRARWFIGGILHHHRALMAFTNPIPNSYRRLQPHSWSGAFSCWGLDNKEAAIRVISNPEGTGSTHFEFKTIDAAANPYLALGAVIAAGLDGVRNQIEPPEPVDCDPGTLPEDERQHRGIEGLPKTLLEAITALRDNQVLLKALSPPLAQAYLAVRQAEWETMKQWDLQTEVKRLLESY</sequence>
<evidence type="ECO:0000256" key="2">
    <source>
        <dbReference type="ARBA" id="ARBA00022598"/>
    </source>
</evidence>
<comment type="similarity">
    <text evidence="1 6 7">Belongs to the glutamine synthetase family.</text>
</comment>
<protein>
    <submittedName>
        <fullName evidence="9">Glutamine synthetase</fullName>
    </submittedName>
</protein>
<evidence type="ECO:0000256" key="7">
    <source>
        <dbReference type="RuleBase" id="RU000384"/>
    </source>
</evidence>
<dbReference type="PROSITE" id="PS51987">
    <property type="entry name" value="GS_CATALYTIC"/>
    <property type="match status" value="1"/>
</dbReference>
<dbReference type="Gene3D" id="3.10.20.70">
    <property type="entry name" value="Glutamine synthetase, N-terminal domain"/>
    <property type="match status" value="1"/>
</dbReference>
<organism evidence="9 10">
    <name type="scientific">Roseofilum reptotaenium AO1-A</name>
    <dbReference type="NCBI Taxonomy" id="1925591"/>
    <lineage>
        <taxon>Bacteria</taxon>
        <taxon>Bacillati</taxon>
        <taxon>Cyanobacteriota</taxon>
        <taxon>Cyanophyceae</taxon>
        <taxon>Desertifilales</taxon>
        <taxon>Desertifilaceae</taxon>
        <taxon>Roseofilum</taxon>
    </lineage>
</organism>
<evidence type="ECO:0000259" key="8">
    <source>
        <dbReference type="PROSITE" id="PS51987"/>
    </source>
</evidence>
<feature type="domain" description="GS catalytic" evidence="8">
    <location>
        <begin position="110"/>
        <end position="445"/>
    </location>
</feature>
<dbReference type="SUPFAM" id="SSF54368">
    <property type="entry name" value="Glutamine synthetase, N-terminal domain"/>
    <property type="match status" value="1"/>
</dbReference>
<proteinExistence type="inferred from homology"/>
<gene>
    <name evidence="9" type="ORF">BI308_21155</name>
</gene>